<evidence type="ECO:0000313" key="2">
    <source>
        <dbReference type="Proteomes" id="UP001499863"/>
    </source>
</evidence>
<sequence>MAIIAVFDLPGVTQEQYEESVDRLTGGTGLHRPEDWPVRGLLLHAAGPLPDGEGWHVTDVWESREAFEHFAAVLLPILREVGMDTAPPMICEAYNVVG</sequence>
<dbReference type="Proteomes" id="UP001499863">
    <property type="component" value="Unassembled WGS sequence"/>
</dbReference>
<accession>A0ABN1Y8N7</accession>
<organism evidence="1 2">
    <name type="scientific">Kitasatospora putterlickiae</name>
    <dbReference type="NCBI Taxonomy" id="221725"/>
    <lineage>
        <taxon>Bacteria</taxon>
        <taxon>Bacillati</taxon>
        <taxon>Actinomycetota</taxon>
        <taxon>Actinomycetes</taxon>
        <taxon>Kitasatosporales</taxon>
        <taxon>Streptomycetaceae</taxon>
        <taxon>Kitasatospora</taxon>
    </lineage>
</organism>
<protein>
    <recommendedName>
        <fullName evidence="3">ABM domain-containing protein</fullName>
    </recommendedName>
</protein>
<evidence type="ECO:0008006" key="3">
    <source>
        <dbReference type="Google" id="ProtNLM"/>
    </source>
</evidence>
<dbReference type="EMBL" id="BAAAKJ010000216">
    <property type="protein sequence ID" value="GAA1399435.1"/>
    <property type="molecule type" value="Genomic_DNA"/>
</dbReference>
<proteinExistence type="predicted"/>
<gene>
    <name evidence="1" type="ORF">GCM10009639_39190</name>
</gene>
<comment type="caution">
    <text evidence="1">The sequence shown here is derived from an EMBL/GenBank/DDBJ whole genome shotgun (WGS) entry which is preliminary data.</text>
</comment>
<evidence type="ECO:0000313" key="1">
    <source>
        <dbReference type="EMBL" id="GAA1399435.1"/>
    </source>
</evidence>
<name>A0ABN1Y8N7_9ACTN</name>
<dbReference type="RefSeq" id="WP_344337613.1">
    <property type="nucleotide sequence ID" value="NZ_BAAAKJ010000216.1"/>
</dbReference>
<keyword evidence="2" id="KW-1185">Reference proteome</keyword>
<reference evidence="1 2" key="1">
    <citation type="journal article" date="2019" name="Int. J. Syst. Evol. Microbiol.">
        <title>The Global Catalogue of Microorganisms (GCM) 10K type strain sequencing project: providing services to taxonomists for standard genome sequencing and annotation.</title>
        <authorList>
            <consortium name="The Broad Institute Genomics Platform"/>
            <consortium name="The Broad Institute Genome Sequencing Center for Infectious Disease"/>
            <person name="Wu L."/>
            <person name="Ma J."/>
        </authorList>
    </citation>
    <scope>NUCLEOTIDE SEQUENCE [LARGE SCALE GENOMIC DNA]</scope>
    <source>
        <strain evidence="1 2">JCM 12393</strain>
    </source>
</reference>